<dbReference type="Gene3D" id="3.40.50.1010">
    <property type="entry name" value="5'-nuclease"/>
    <property type="match status" value="1"/>
</dbReference>
<evidence type="ECO:0000313" key="1">
    <source>
        <dbReference type="EMBL" id="MBB3838179.1"/>
    </source>
</evidence>
<dbReference type="InterPro" id="IPR029060">
    <property type="entry name" value="PIN-like_dom_sf"/>
</dbReference>
<protein>
    <submittedName>
        <fullName evidence="1">Putative nucleic acid-binding protein</fullName>
    </submittedName>
</protein>
<organism evidence="1 2">
    <name type="scientific">Runella defluvii</name>
    <dbReference type="NCBI Taxonomy" id="370973"/>
    <lineage>
        <taxon>Bacteria</taxon>
        <taxon>Pseudomonadati</taxon>
        <taxon>Bacteroidota</taxon>
        <taxon>Cytophagia</taxon>
        <taxon>Cytophagales</taxon>
        <taxon>Spirosomataceae</taxon>
        <taxon>Runella</taxon>
    </lineage>
</organism>
<dbReference type="EMBL" id="JACIBY010000004">
    <property type="protein sequence ID" value="MBB3838179.1"/>
    <property type="molecule type" value="Genomic_DNA"/>
</dbReference>
<reference evidence="1 2" key="1">
    <citation type="submission" date="2020-08" db="EMBL/GenBank/DDBJ databases">
        <title>Genomic Encyclopedia of Type Strains, Phase IV (KMG-IV): sequencing the most valuable type-strain genomes for metagenomic binning, comparative biology and taxonomic classification.</title>
        <authorList>
            <person name="Goeker M."/>
        </authorList>
    </citation>
    <scope>NUCLEOTIDE SEQUENCE [LARGE SCALE GENOMIC DNA]</scope>
    <source>
        <strain evidence="1 2">DSM 17976</strain>
    </source>
</reference>
<keyword evidence="2" id="KW-1185">Reference proteome</keyword>
<dbReference type="SUPFAM" id="SSF88723">
    <property type="entry name" value="PIN domain-like"/>
    <property type="match status" value="1"/>
</dbReference>
<comment type="caution">
    <text evidence="1">The sequence shown here is derived from an EMBL/GenBank/DDBJ whole genome shotgun (WGS) entry which is preliminary data.</text>
</comment>
<accession>A0A7W5ZJS1</accession>
<dbReference type="Proteomes" id="UP000541352">
    <property type="component" value="Unassembled WGS sequence"/>
</dbReference>
<evidence type="ECO:0000313" key="2">
    <source>
        <dbReference type="Proteomes" id="UP000541352"/>
    </source>
</evidence>
<proteinExistence type="predicted"/>
<name>A0A7W5ZJS1_9BACT</name>
<sequence length="156" mass="17750">MKKAFIDTNFLIKLLNIQDPAHKNAVAYFKYFVENQIIIIVSSIAVGEYCVQGEITHLPLKNLQTLNYNILHAIKAGKCGFIAFNARKNKEITVERIVITNDVKLFAQAEIEKVTFYVTGDTKSKSIFDLLRKEAGLSYQFIDINKPLQESFGILF</sequence>
<dbReference type="RefSeq" id="WP_183973380.1">
    <property type="nucleotide sequence ID" value="NZ_JACIBY010000004.1"/>
</dbReference>
<dbReference type="AlphaFoldDB" id="A0A7W5ZJS1"/>
<gene>
    <name evidence="1" type="ORF">FHS57_002184</name>
</gene>